<evidence type="ECO:0000313" key="1">
    <source>
        <dbReference type="EMBL" id="KAL3284377.1"/>
    </source>
</evidence>
<dbReference type="AlphaFoldDB" id="A0ABD2P083"/>
<dbReference type="Proteomes" id="UP001516400">
    <property type="component" value="Unassembled WGS sequence"/>
</dbReference>
<dbReference type="EMBL" id="JABFTP020000165">
    <property type="protein sequence ID" value="KAL3284377.1"/>
    <property type="molecule type" value="Genomic_DNA"/>
</dbReference>
<proteinExistence type="predicted"/>
<protein>
    <recommendedName>
        <fullName evidence="3">Endonuclease/exonuclease/phosphatase domain-containing protein</fullName>
    </recommendedName>
</protein>
<accession>A0ABD2P083</accession>
<evidence type="ECO:0008006" key="3">
    <source>
        <dbReference type="Google" id="ProtNLM"/>
    </source>
</evidence>
<keyword evidence="2" id="KW-1185">Reference proteome</keyword>
<gene>
    <name evidence="1" type="ORF">HHI36_018541</name>
</gene>
<name>A0ABD2P083_9CUCU</name>
<reference evidence="1 2" key="1">
    <citation type="journal article" date="2021" name="BMC Biol.">
        <title>Horizontally acquired antibacterial genes associated with adaptive radiation of ladybird beetles.</title>
        <authorList>
            <person name="Li H.S."/>
            <person name="Tang X.F."/>
            <person name="Huang Y.H."/>
            <person name="Xu Z.Y."/>
            <person name="Chen M.L."/>
            <person name="Du X.Y."/>
            <person name="Qiu B.Y."/>
            <person name="Chen P.T."/>
            <person name="Zhang W."/>
            <person name="Slipinski A."/>
            <person name="Escalona H.E."/>
            <person name="Waterhouse R.M."/>
            <person name="Zwick A."/>
            <person name="Pang H."/>
        </authorList>
    </citation>
    <scope>NUCLEOTIDE SEQUENCE [LARGE SCALE GENOMIC DNA]</scope>
    <source>
        <strain evidence="1">SYSU2018</strain>
    </source>
</reference>
<feature type="non-terminal residue" evidence="1">
    <location>
        <position position="104"/>
    </location>
</feature>
<sequence>MSVKTYPGADINSDHNPVVVDIKIRRFVKFKLDPRQKRIDIRKLKNPAQRTQISQKLENRLKEIERSIDNEFDENIESSWVLKKSLTTTRKTDIGFANNIKKHG</sequence>
<evidence type="ECO:0000313" key="2">
    <source>
        <dbReference type="Proteomes" id="UP001516400"/>
    </source>
</evidence>
<organism evidence="1 2">
    <name type="scientific">Cryptolaemus montrouzieri</name>
    <dbReference type="NCBI Taxonomy" id="559131"/>
    <lineage>
        <taxon>Eukaryota</taxon>
        <taxon>Metazoa</taxon>
        <taxon>Ecdysozoa</taxon>
        <taxon>Arthropoda</taxon>
        <taxon>Hexapoda</taxon>
        <taxon>Insecta</taxon>
        <taxon>Pterygota</taxon>
        <taxon>Neoptera</taxon>
        <taxon>Endopterygota</taxon>
        <taxon>Coleoptera</taxon>
        <taxon>Polyphaga</taxon>
        <taxon>Cucujiformia</taxon>
        <taxon>Coccinelloidea</taxon>
        <taxon>Coccinellidae</taxon>
        <taxon>Scymninae</taxon>
        <taxon>Scymnini</taxon>
        <taxon>Cryptolaemus</taxon>
    </lineage>
</organism>
<comment type="caution">
    <text evidence="1">The sequence shown here is derived from an EMBL/GenBank/DDBJ whole genome shotgun (WGS) entry which is preliminary data.</text>
</comment>